<accession>A0A948X4W6</accession>
<sequence>MTNRIILSGILWITALVAAAQVSYLDRITVETKAVRMVDDNVTVDLLWQFAGLKVNTQNQAKFTPVLVAADGTAEAELPPVFVEGRVRRWVNERRELSADWLPRNGEVVRRHKGKYMPLEYHAEIPWERWMHGARIEIREYVTGCANCLNGYAATTVVPSVLPYRIPDASAFRFASLVTPEEEDVKMRSITFRGRFQFRLDKYDIDPAYKDNYKKLEEAREKIDEVASNPDLSIVSIEVAGYTSPEATVAYNERLARNRSTSLVNYMKKRFPQVPAQKWFASWPNEDWGGLREAVEKDTLLPGREQILDVIGKYPDNLDLREQKLKELRPATIYETLYRKHYPYLRHNDYIIRFAVRSFTVEEARAQLLKQPEHLSAAEIYRVAMSYPENSPERIEAFQTAVRLYPSDDKALQNLAVAYLQAGDPLKALALLDGKAHTASLQNIVGVAFIHAKRYEEARLWFEKAAGAGASDARANLQLLNEWLSHTR</sequence>
<dbReference type="SUPFAM" id="SSF81901">
    <property type="entry name" value="HCP-like"/>
    <property type="match status" value="1"/>
</dbReference>
<dbReference type="EMBL" id="JAHLFJ010000111">
    <property type="protein sequence ID" value="MBU3857296.1"/>
    <property type="molecule type" value="Genomic_DNA"/>
</dbReference>
<evidence type="ECO:0000313" key="1">
    <source>
        <dbReference type="EMBL" id="MBU3857296.1"/>
    </source>
</evidence>
<organism evidence="1 2">
    <name type="scientific">Candidatus Phocaeicola excrementipullorum</name>
    <dbReference type="NCBI Taxonomy" id="2838731"/>
    <lineage>
        <taxon>Bacteria</taxon>
        <taxon>Pseudomonadati</taxon>
        <taxon>Bacteroidota</taxon>
        <taxon>Bacteroidia</taxon>
        <taxon>Bacteroidales</taxon>
        <taxon>Bacteroidaceae</taxon>
        <taxon>Phocaeicola</taxon>
    </lineage>
</organism>
<name>A0A948X4W6_9BACT</name>
<dbReference type="Proteomes" id="UP000784286">
    <property type="component" value="Unassembled WGS sequence"/>
</dbReference>
<proteinExistence type="predicted"/>
<dbReference type="Gene3D" id="1.25.40.10">
    <property type="entry name" value="Tetratricopeptide repeat domain"/>
    <property type="match status" value="1"/>
</dbReference>
<dbReference type="InterPro" id="IPR011990">
    <property type="entry name" value="TPR-like_helical_dom_sf"/>
</dbReference>
<dbReference type="AlphaFoldDB" id="A0A948X4W6"/>
<dbReference type="InterPro" id="IPR036737">
    <property type="entry name" value="OmpA-like_sf"/>
</dbReference>
<dbReference type="SUPFAM" id="SSF103088">
    <property type="entry name" value="OmpA-like"/>
    <property type="match status" value="1"/>
</dbReference>
<comment type="caution">
    <text evidence="1">The sequence shown here is derived from an EMBL/GenBank/DDBJ whole genome shotgun (WGS) entry which is preliminary data.</text>
</comment>
<dbReference type="Gene3D" id="3.30.1330.60">
    <property type="entry name" value="OmpA-like domain"/>
    <property type="match status" value="1"/>
</dbReference>
<reference evidence="1" key="2">
    <citation type="submission" date="2021-04" db="EMBL/GenBank/DDBJ databases">
        <authorList>
            <person name="Gilroy R."/>
        </authorList>
    </citation>
    <scope>NUCLEOTIDE SEQUENCE</scope>
    <source>
        <strain evidence="1">8470</strain>
    </source>
</reference>
<evidence type="ECO:0000313" key="2">
    <source>
        <dbReference type="Proteomes" id="UP000784286"/>
    </source>
</evidence>
<reference evidence="1" key="1">
    <citation type="journal article" date="2021" name="PeerJ">
        <title>Extensive microbial diversity within the chicken gut microbiome revealed by metagenomics and culture.</title>
        <authorList>
            <person name="Gilroy R."/>
            <person name="Ravi A."/>
            <person name="Getino M."/>
            <person name="Pursley I."/>
            <person name="Horton D.L."/>
            <person name="Alikhan N.F."/>
            <person name="Baker D."/>
            <person name="Gharbi K."/>
            <person name="Hall N."/>
            <person name="Watson M."/>
            <person name="Adriaenssens E.M."/>
            <person name="Foster-Nyarko E."/>
            <person name="Jarju S."/>
            <person name="Secka A."/>
            <person name="Antonio M."/>
            <person name="Oren A."/>
            <person name="Chaudhuri R.R."/>
            <person name="La Ragione R."/>
            <person name="Hildebrand F."/>
            <person name="Pallen M.J."/>
        </authorList>
    </citation>
    <scope>NUCLEOTIDE SEQUENCE</scope>
    <source>
        <strain evidence="1">8470</strain>
    </source>
</reference>
<protein>
    <submittedName>
        <fullName evidence="1">DUF3868 domain-containing protein</fullName>
    </submittedName>
</protein>
<gene>
    <name evidence="1" type="ORF">H9928_12315</name>
</gene>